<sequence>MTDRLCLPDVDERAVRGLKFGEALPPRLAETTLSARLADTESATAVLAESVRFVRS</sequence>
<evidence type="ECO:0000313" key="1">
    <source>
        <dbReference type="EMBL" id="EMF53281.1"/>
    </source>
</evidence>
<evidence type="ECO:0000313" key="2">
    <source>
        <dbReference type="Proteomes" id="UP000030760"/>
    </source>
</evidence>
<proteinExistence type="predicted"/>
<protein>
    <submittedName>
        <fullName evidence="1">Uncharacterized protein</fullName>
    </submittedName>
</protein>
<name>M3EAT8_9ACTN</name>
<dbReference type="EMBL" id="KB405089">
    <property type="protein sequence ID" value="EMF53281.1"/>
    <property type="molecule type" value="Genomic_DNA"/>
</dbReference>
<dbReference type="Proteomes" id="UP000030760">
    <property type="component" value="Unassembled WGS sequence"/>
</dbReference>
<accession>M3EAT8</accession>
<organism evidence="1 2">
    <name type="scientific">Streptomyces bottropensis ATCC 25435</name>
    <dbReference type="NCBI Taxonomy" id="1054862"/>
    <lineage>
        <taxon>Bacteria</taxon>
        <taxon>Bacillati</taxon>
        <taxon>Actinomycetota</taxon>
        <taxon>Actinomycetes</taxon>
        <taxon>Kitasatosporales</taxon>
        <taxon>Streptomycetaceae</taxon>
        <taxon>Streptomyces</taxon>
    </lineage>
</organism>
<reference evidence="2" key="1">
    <citation type="journal article" date="2013" name="Genome Announc.">
        <title>Draft Genome Sequence of Streptomyces bottropensis ATCC 25435, a Bottromycin-Producing Actinomycete.</title>
        <authorList>
            <person name="Zhang H."/>
            <person name="Zhou W."/>
            <person name="Zhuang Y."/>
            <person name="Liang X."/>
            <person name="Liu T."/>
        </authorList>
    </citation>
    <scope>NUCLEOTIDE SEQUENCE [LARGE SCALE GENOMIC DNA]</scope>
    <source>
        <strain evidence="2">ATCC 25435</strain>
    </source>
</reference>
<dbReference type="AlphaFoldDB" id="M3EAT8"/>
<gene>
    <name evidence="1" type="ORF">SBD_4825</name>
</gene>